<dbReference type="GO" id="GO:0007010">
    <property type="term" value="P:cytoskeleton organization"/>
    <property type="evidence" value="ECO:0007669"/>
    <property type="project" value="TreeGrafter"/>
</dbReference>
<evidence type="ECO:0000256" key="1">
    <source>
        <dbReference type="SAM" id="MobiDB-lite"/>
    </source>
</evidence>
<dbReference type="Pfam" id="PF11882">
    <property type="entry name" value="DUF3402"/>
    <property type="match status" value="2"/>
</dbReference>
<reference evidence="3 4" key="1">
    <citation type="journal article" date="2018" name="Nat. Ecol. Evol.">
        <title>Pezizomycetes genomes reveal the molecular basis of ectomycorrhizal truffle lifestyle.</title>
        <authorList>
            <person name="Murat C."/>
            <person name="Payen T."/>
            <person name="Noel B."/>
            <person name="Kuo A."/>
            <person name="Morin E."/>
            <person name="Chen J."/>
            <person name="Kohler A."/>
            <person name="Krizsan K."/>
            <person name="Balestrini R."/>
            <person name="Da Silva C."/>
            <person name="Montanini B."/>
            <person name="Hainaut M."/>
            <person name="Levati E."/>
            <person name="Barry K.W."/>
            <person name="Belfiori B."/>
            <person name="Cichocki N."/>
            <person name="Clum A."/>
            <person name="Dockter R.B."/>
            <person name="Fauchery L."/>
            <person name="Guy J."/>
            <person name="Iotti M."/>
            <person name="Le Tacon F."/>
            <person name="Lindquist E.A."/>
            <person name="Lipzen A."/>
            <person name="Malagnac F."/>
            <person name="Mello A."/>
            <person name="Molinier V."/>
            <person name="Miyauchi S."/>
            <person name="Poulain J."/>
            <person name="Riccioni C."/>
            <person name="Rubini A."/>
            <person name="Sitrit Y."/>
            <person name="Splivallo R."/>
            <person name="Traeger S."/>
            <person name="Wang M."/>
            <person name="Zifcakova L."/>
            <person name="Wipf D."/>
            <person name="Zambonelli A."/>
            <person name="Paolocci F."/>
            <person name="Nowrousian M."/>
            <person name="Ottonello S."/>
            <person name="Baldrian P."/>
            <person name="Spatafora J.W."/>
            <person name="Henrissat B."/>
            <person name="Nagy L.G."/>
            <person name="Aury J.M."/>
            <person name="Wincker P."/>
            <person name="Grigoriev I.V."/>
            <person name="Bonfante P."/>
            <person name="Martin F.M."/>
        </authorList>
    </citation>
    <scope>NUCLEOTIDE SEQUENCE [LARGE SCALE GENOMIC DNA]</scope>
    <source>
        <strain evidence="3 4">120613-1</strain>
    </source>
</reference>
<feature type="region of interest" description="Disordered" evidence="1">
    <location>
        <begin position="395"/>
        <end position="436"/>
    </location>
</feature>
<dbReference type="InterPro" id="IPR012486">
    <property type="entry name" value="Far11/STRP_N"/>
</dbReference>
<dbReference type="InterPro" id="IPR021819">
    <property type="entry name" value="Far11/STRP_C"/>
</dbReference>
<feature type="domain" description="Far11/STRP C-terminal" evidence="2">
    <location>
        <begin position="337"/>
        <end position="777"/>
    </location>
</feature>
<keyword evidence="4" id="KW-1185">Reference proteome</keyword>
<organism evidence="3 4">
    <name type="scientific">Choiromyces venosus 120613-1</name>
    <dbReference type="NCBI Taxonomy" id="1336337"/>
    <lineage>
        <taxon>Eukaryota</taxon>
        <taxon>Fungi</taxon>
        <taxon>Dikarya</taxon>
        <taxon>Ascomycota</taxon>
        <taxon>Pezizomycotina</taxon>
        <taxon>Pezizomycetes</taxon>
        <taxon>Pezizales</taxon>
        <taxon>Tuberaceae</taxon>
        <taxon>Choiromyces</taxon>
    </lineage>
</organism>
<feature type="region of interest" description="Disordered" evidence="1">
    <location>
        <begin position="568"/>
        <end position="611"/>
    </location>
</feature>
<gene>
    <name evidence="3" type="ORF">L873DRAFT_1793684</name>
</gene>
<dbReference type="STRING" id="1336337.A0A3N4J8Q3"/>
<feature type="compositionally biased region" description="Pro residues" evidence="1">
    <location>
        <begin position="400"/>
        <end position="410"/>
    </location>
</feature>
<dbReference type="PANTHER" id="PTHR13239">
    <property type="entry name" value="PROTEIN REQUIRED FOR HYPHAL ANASTOMOSIS HAM-2"/>
    <property type="match status" value="1"/>
</dbReference>
<name>A0A3N4J8Q3_9PEZI</name>
<proteinExistence type="predicted"/>
<accession>A0A3N4J8Q3</accession>
<evidence type="ECO:0000259" key="2">
    <source>
        <dbReference type="SMART" id="SM01293"/>
    </source>
</evidence>
<dbReference type="Pfam" id="PF07923">
    <property type="entry name" value="N1221"/>
    <property type="match status" value="2"/>
</dbReference>
<protein>
    <recommendedName>
        <fullName evidence="2">Far11/STRP C-terminal domain-containing protein</fullName>
    </recommendedName>
</protein>
<sequence length="900" mass="100837">MTSRSSYFLNKPLKKLMLFSHSRRTRQLNHWPEGGLQDGRLAEIPRADLLEHTNQRERVKGLGRLAHVVQGVFWETVSKEDHIDRIRKDVALVRQAWLVEALFNSVRGSVGSELEYAAAGSNLTDEKKEGDRGWNRKELREWFVGIAGKDFGSFAMGVQCRFTTYEHTSSYMETMLLVFGKPDRHLVKVKTYACGLGGLDPEVGKGLITASPLDYHVSWQDIMGKEYPAFDPPKPLFPFELATNSFLLSSAINTASGQMGGNGDVLLGGKGVGENLGSILNKAVYIATPAPSPPLSPAGFGGKGEKKQNYQTPNNFQYLYLSPLLIAEGSGEVLTRIKEAGYLFCGRVGSILAMKQLWDEQEAFLKLQRGWEVDEEILKESKEIKGRDWRLYRPISMRPPMQPPQLPPPLSSQQVSFADKEDSEGNGQRGSVTIDPATRRVDYAGSSIRSSWNIFGTAVPGLSNDWEKKRKKEREHETEREKEREKECAEREADEKRRLDEADAQRIREITSKAISAILVGLLKWFRVSYLLTDVLKFERLNQQDVVQALTTKTDRKDMSFLNFCTLHSSHPKPKSKPPTNLNNSYLDYSPDEGCPPTNPQIPARAEGARPPTTPTFWHPTIPPAGSHKRLLLAQLLHSNKLHTNNTKYHQEQVAPQPLPHPVQVLRCPPEAVQGCIGGFVPVHVQGVQGASALLWLQVAPVKYVRLHLDILVFFRLELKDNWLSSGHVNIEVGESLPQEQVLRSLIHFDNVSRYPKSMGTVMEMMEMERDFFPLKIDKMEVWEWDAAGLEGWRDTVPLFLFVFSNLASDKIRPFSVSFSFLLSFLDTATPCPTTSSSIPVNLHFDSNLLIDIHGAGHCPIKVFALRDKLQPGGLKHASASHEGDMGVKVGPILLGNIIG</sequence>
<feature type="region of interest" description="Disordered" evidence="1">
    <location>
        <begin position="467"/>
        <end position="498"/>
    </location>
</feature>
<evidence type="ECO:0000313" key="4">
    <source>
        <dbReference type="Proteomes" id="UP000276215"/>
    </source>
</evidence>
<dbReference type="EMBL" id="ML120453">
    <property type="protein sequence ID" value="RPA93398.1"/>
    <property type="molecule type" value="Genomic_DNA"/>
</dbReference>
<dbReference type="SMART" id="SM01293">
    <property type="entry name" value="DUF3402"/>
    <property type="match status" value="1"/>
</dbReference>
<dbReference type="PANTHER" id="PTHR13239:SF4">
    <property type="entry name" value="AT25231P"/>
    <property type="match status" value="1"/>
</dbReference>
<dbReference type="InterPro" id="IPR040185">
    <property type="entry name" value="Far11/STRP"/>
</dbReference>
<dbReference type="AlphaFoldDB" id="A0A3N4J8Q3"/>
<feature type="compositionally biased region" description="Basic and acidic residues" evidence="1">
    <location>
        <begin position="474"/>
        <end position="498"/>
    </location>
</feature>
<evidence type="ECO:0000313" key="3">
    <source>
        <dbReference type="EMBL" id="RPA93398.1"/>
    </source>
</evidence>
<dbReference type="OrthoDB" id="18234at2759"/>
<dbReference type="Proteomes" id="UP000276215">
    <property type="component" value="Unassembled WGS sequence"/>
</dbReference>
<dbReference type="GO" id="GO:0005829">
    <property type="term" value="C:cytosol"/>
    <property type="evidence" value="ECO:0007669"/>
    <property type="project" value="TreeGrafter"/>
</dbReference>